<gene>
    <name evidence="7" type="primary">NGG1</name>
    <name evidence="7" type="ORF">HK097_004955</name>
</gene>
<dbReference type="GO" id="GO:0006357">
    <property type="term" value="P:regulation of transcription by RNA polymerase II"/>
    <property type="evidence" value="ECO:0007669"/>
    <property type="project" value="TreeGrafter"/>
</dbReference>
<evidence type="ECO:0000256" key="2">
    <source>
        <dbReference type="ARBA" id="ARBA00005330"/>
    </source>
</evidence>
<dbReference type="GO" id="GO:0003713">
    <property type="term" value="F:transcription coactivator activity"/>
    <property type="evidence" value="ECO:0007669"/>
    <property type="project" value="TreeGrafter"/>
</dbReference>
<accession>A0AAD5S2C0</accession>
<dbReference type="Proteomes" id="UP001212841">
    <property type="component" value="Unassembled WGS sequence"/>
</dbReference>
<evidence type="ECO:0000256" key="4">
    <source>
        <dbReference type="ARBA" id="ARBA00023163"/>
    </source>
</evidence>
<reference evidence="7" key="1">
    <citation type="submission" date="2020-05" db="EMBL/GenBank/DDBJ databases">
        <title>Phylogenomic resolution of chytrid fungi.</title>
        <authorList>
            <person name="Stajich J.E."/>
            <person name="Amses K."/>
            <person name="Simmons R."/>
            <person name="Seto K."/>
            <person name="Myers J."/>
            <person name="Bonds A."/>
            <person name="Quandt C.A."/>
            <person name="Barry K."/>
            <person name="Liu P."/>
            <person name="Grigoriev I."/>
            <person name="Longcore J.E."/>
            <person name="James T.Y."/>
        </authorList>
    </citation>
    <scope>NUCLEOTIDE SEQUENCE</scope>
    <source>
        <strain evidence="7">JEL0318</strain>
    </source>
</reference>
<feature type="compositionally biased region" description="Pro residues" evidence="6">
    <location>
        <begin position="45"/>
        <end position="57"/>
    </location>
</feature>
<evidence type="ECO:0000313" key="8">
    <source>
        <dbReference type="Proteomes" id="UP001212841"/>
    </source>
</evidence>
<evidence type="ECO:0000256" key="6">
    <source>
        <dbReference type="SAM" id="MobiDB-lite"/>
    </source>
</evidence>
<organism evidence="7 8">
    <name type="scientific">Rhizophlyctis rosea</name>
    <dbReference type="NCBI Taxonomy" id="64517"/>
    <lineage>
        <taxon>Eukaryota</taxon>
        <taxon>Fungi</taxon>
        <taxon>Fungi incertae sedis</taxon>
        <taxon>Chytridiomycota</taxon>
        <taxon>Chytridiomycota incertae sedis</taxon>
        <taxon>Chytridiomycetes</taxon>
        <taxon>Rhizophlyctidales</taxon>
        <taxon>Rhizophlyctidaceae</taxon>
        <taxon>Rhizophlyctis</taxon>
    </lineage>
</organism>
<dbReference type="EMBL" id="JADGJD010002333">
    <property type="protein sequence ID" value="KAJ3033167.1"/>
    <property type="molecule type" value="Genomic_DNA"/>
</dbReference>
<keyword evidence="5" id="KW-0539">Nucleus</keyword>
<sequence length="548" mass="60700">MASPAPPTPGAGRPPPHLRTIPADEPTAFTYYRKYVTNNPDEQGNPPPQPFPIPPLPSAAELQGLDQEMQNMAESRKLRAAALKANQDIMAEWLRAGGVTDFNNVGKEKVKAAKVKLKLGPAPGGEPPDGLRSEQADGNRKRKRENDAEEEGPNKIRIPPSKKPASGEKAAAGPSSGIIPNGAGTPSHKPSAPNQKATPKAKKKAGKKSQGYKKNQNRPDNKLKKRASMAGEDVAPPPTPPEPEEIGEPMEGDYSRAKPAANQTPIATFWQWCDQFFRNITEEDLAMLGDEDDEFSSPYIVPKLGKKYHEQWADDESRDDSFSHLPPGIQNCEYFELDDFVREGDISIPALDERLMSAFIAEGVVAKAAEVDEEQDNDAGGGGEPGSAAVRRSEGDYLDFEERVRRELRFVGLASEDEEGIPEDEDDEICAELREKQEQLRLVAQDNARRKKILRARAEDWMGKQQYYHALDELNKAVEAAFTKRFKTPAKAKGAKKRRPGESGIPIADDVMEKLENRKMFVEMGKVFSGEKYQIPRESIYNFEEDVN</sequence>
<dbReference type="GO" id="GO:0000124">
    <property type="term" value="C:SAGA complex"/>
    <property type="evidence" value="ECO:0007669"/>
    <property type="project" value="TreeGrafter"/>
</dbReference>
<comment type="similarity">
    <text evidence="2">Belongs to the NGG1 family.</text>
</comment>
<proteinExistence type="inferred from homology"/>
<keyword evidence="8" id="KW-1185">Reference proteome</keyword>
<evidence type="ECO:0000256" key="3">
    <source>
        <dbReference type="ARBA" id="ARBA00023015"/>
    </source>
</evidence>
<feature type="compositionally biased region" description="Basic residues" evidence="6">
    <location>
        <begin position="199"/>
        <end position="211"/>
    </location>
</feature>
<protein>
    <submittedName>
        <fullName evidence="7">Transcriptional regulator</fullName>
    </submittedName>
</protein>
<feature type="region of interest" description="Disordered" evidence="6">
    <location>
        <begin position="36"/>
        <end position="59"/>
    </location>
</feature>
<feature type="region of interest" description="Disordered" evidence="6">
    <location>
        <begin position="116"/>
        <end position="260"/>
    </location>
</feature>
<dbReference type="Pfam" id="PF10198">
    <property type="entry name" value="Ada3"/>
    <property type="match status" value="1"/>
</dbReference>
<dbReference type="GO" id="GO:0005634">
    <property type="term" value="C:nucleus"/>
    <property type="evidence" value="ECO:0007669"/>
    <property type="project" value="UniProtKB-SubCell"/>
</dbReference>
<evidence type="ECO:0000256" key="5">
    <source>
        <dbReference type="ARBA" id="ARBA00023242"/>
    </source>
</evidence>
<keyword evidence="4" id="KW-0804">Transcription</keyword>
<feature type="region of interest" description="Disordered" evidence="6">
    <location>
        <begin position="372"/>
        <end position="393"/>
    </location>
</feature>
<comment type="caution">
    <text evidence="7">The sequence shown here is derived from an EMBL/GenBank/DDBJ whole genome shotgun (WGS) entry which is preliminary data.</text>
</comment>
<dbReference type="PANTHER" id="PTHR13556:SF2">
    <property type="entry name" value="TRANSCRIPTIONAL ADAPTER 3"/>
    <property type="match status" value="1"/>
</dbReference>
<evidence type="ECO:0000313" key="7">
    <source>
        <dbReference type="EMBL" id="KAJ3033167.1"/>
    </source>
</evidence>
<dbReference type="AlphaFoldDB" id="A0AAD5S2C0"/>
<feature type="compositionally biased region" description="Acidic residues" evidence="6">
    <location>
        <begin position="242"/>
        <end position="251"/>
    </location>
</feature>
<dbReference type="PANTHER" id="PTHR13556">
    <property type="entry name" value="TRANSCRIPTIONAL ADAPTER 3-RELATED"/>
    <property type="match status" value="1"/>
</dbReference>
<feature type="compositionally biased region" description="Basic and acidic residues" evidence="6">
    <location>
        <begin position="129"/>
        <end position="139"/>
    </location>
</feature>
<name>A0AAD5S2C0_9FUNG</name>
<evidence type="ECO:0000256" key="1">
    <source>
        <dbReference type="ARBA" id="ARBA00004123"/>
    </source>
</evidence>
<keyword evidence="3" id="KW-0805">Transcription regulation</keyword>
<feature type="compositionally biased region" description="Pro residues" evidence="6">
    <location>
        <begin position="1"/>
        <end position="17"/>
    </location>
</feature>
<comment type="subcellular location">
    <subcellularLocation>
        <location evidence="1">Nucleus</location>
    </subcellularLocation>
</comment>
<feature type="region of interest" description="Disordered" evidence="6">
    <location>
        <begin position="1"/>
        <end position="24"/>
    </location>
</feature>
<dbReference type="InterPro" id="IPR019340">
    <property type="entry name" value="Histone_AcTrfase_su3"/>
</dbReference>